<name>A0ABT2Y3W8_9MOLU</name>
<dbReference type="InterPro" id="IPR036637">
    <property type="entry name" value="Phosphohistidine_dom_sf"/>
</dbReference>
<dbReference type="SUPFAM" id="SSF51621">
    <property type="entry name" value="Phosphoenolpyruvate/pyruvate domain"/>
    <property type="match status" value="1"/>
</dbReference>
<dbReference type="InterPro" id="IPR013815">
    <property type="entry name" value="ATP_grasp_subdomain_1"/>
</dbReference>
<comment type="caution">
    <text evidence="15">The sequence shown here is derived from an EMBL/GenBank/DDBJ whole genome shotgun (WGS) entry which is preliminary data.</text>
</comment>
<dbReference type="PROSITE" id="PS00370">
    <property type="entry name" value="PEP_ENZYMES_PHOS_SITE"/>
    <property type="match status" value="1"/>
</dbReference>
<evidence type="ECO:0000259" key="12">
    <source>
        <dbReference type="Pfam" id="PF00391"/>
    </source>
</evidence>
<dbReference type="NCBIfam" id="TIGR01828">
    <property type="entry name" value="pyru_phos_dikin"/>
    <property type="match status" value="1"/>
</dbReference>
<dbReference type="Gene3D" id="3.50.30.10">
    <property type="entry name" value="Phosphohistidine domain"/>
    <property type="match status" value="1"/>
</dbReference>
<feature type="domain" description="Pyruvate phosphate dikinase AMP/ATP-binding" evidence="13">
    <location>
        <begin position="301"/>
        <end position="351"/>
    </location>
</feature>
<dbReference type="Gene3D" id="1.10.189.10">
    <property type="entry name" value="Pyruvate Phosphate Dikinase, domain 2"/>
    <property type="match status" value="1"/>
</dbReference>
<dbReference type="InterPro" id="IPR018274">
    <property type="entry name" value="PEP_util_AS"/>
</dbReference>
<dbReference type="Pfam" id="PF02896">
    <property type="entry name" value="PEP-utilizers_C"/>
    <property type="match status" value="1"/>
</dbReference>
<evidence type="ECO:0000256" key="7">
    <source>
        <dbReference type="ARBA" id="ARBA00022741"/>
    </source>
</evidence>
<dbReference type="InterPro" id="IPR015813">
    <property type="entry name" value="Pyrv/PenolPyrv_kinase-like_dom"/>
</dbReference>
<evidence type="ECO:0000259" key="14">
    <source>
        <dbReference type="Pfam" id="PF02896"/>
    </source>
</evidence>
<dbReference type="Gene3D" id="3.20.20.60">
    <property type="entry name" value="Phosphoenolpyruvate-binding domains"/>
    <property type="match status" value="1"/>
</dbReference>
<evidence type="ECO:0000256" key="5">
    <source>
        <dbReference type="ARBA" id="ARBA00022679"/>
    </source>
</evidence>
<keyword evidence="15" id="KW-0670">Pyruvate</keyword>
<keyword evidence="16" id="KW-1185">Reference proteome</keyword>
<keyword evidence="9" id="KW-0067">ATP-binding</keyword>
<evidence type="ECO:0000313" key="15">
    <source>
        <dbReference type="EMBL" id="MCV2231428.1"/>
    </source>
</evidence>
<keyword evidence="7" id="KW-0547">Nucleotide-binding</keyword>
<protein>
    <recommendedName>
        <fullName evidence="4 11">Pyruvate, phosphate dikinase</fullName>
        <ecNumber evidence="3 11">2.7.9.1</ecNumber>
    </recommendedName>
</protein>
<dbReference type="PANTHER" id="PTHR22931:SF9">
    <property type="entry name" value="PYRUVATE, PHOSPHATE DIKINASE 1, CHLOROPLASTIC"/>
    <property type="match status" value="1"/>
</dbReference>
<feature type="domain" description="PEP-utilising enzyme mobile" evidence="12">
    <location>
        <begin position="423"/>
        <end position="503"/>
    </location>
</feature>
<dbReference type="InterPro" id="IPR002192">
    <property type="entry name" value="PPDK_AMP/ATP-bd"/>
</dbReference>
<dbReference type="InterPro" id="IPR010121">
    <property type="entry name" value="Pyruvate_phosphate_dikinase"/>
</dbReference>
<evidence type="ECO:0000256" key="2">
    <source>
        <dbReference type="ARBA" id="ARBA00007837"/>
    </source>
</evidence>
<dbReference type="Pfam" id="PF01326">
    <property type="entry name" value="PPDK_N"/>
    <property type="match status" value="2"/>
</dbReference>
<organism evidence="15 16">
    <name type="scientific">Paracholeplasma manati</name>
    <dbReference type="NCBI Taxonomy" id="591373"/>
    <lineage>
        <taxon>Bacteria</taxon>
        <taxon>Bacillati</taxon>
        <taxon>Mycoplasmatota</taxon>
        <taxon>Mollicutes</taxon>
        <taxon>Acholeplasmatales</taxon>
        <taxon>Acholeplasmataceae</taxon>
        <taxon>Paracholeplasma</taxon>
    </lineage>
</organism>
<dbReference type="Gene3D" id="3.30.470.20">
    <property type="entry name" value="ATP-grasp fold, B domain"/>
    <property type="match status" value="1"/>
</dbReference>
<gene>
    <name evidence="15" type="primary">ppdK</name>
    <name evidence="15" type="ORF">N7548_01125</name>
</gene>
<dbReference type="Gene3D" id="1.20.80.30">
    <property type="match status" value="1"/>
</dbReference>
<evidence type="ECO:0000256" key="10">
    <source>
        <dbReference type="ARBA" id="ARBA00022842"/>
    </source>
</evidence>
<accession>A0ABT2Y3W8</accession>
<dbReference type="InterPro" id="IPR000121">
    <property type="entry name" value="PEP_util_C"/>
</dbReference>
<dbReference type="InterPro" id="IPR040442">
    <property type="entry name" value="Pyrv_kinase-like_dom_sf"/>
</dbReference>
<dbReference type="PIRSF" id="PIRSF000853">
    <property type="entry name" value="PPDK"/>
    <property type="match status" value="1"/>
</dbReference>
<dbReference type="EMBL" id="JAOVQM010000001">
    <property type="protein sequence ID" value="MCV2231428.1"/>
    <property type="molecule type" value="Genomic_DNA"/>
</dbReference>
<feature type="domain" description="PEP-utilising enzyme C-terminal" evidence="14">
    <location>
        <begin position="519"/>
        <end position="869"/>
    </location>
</feature>
<evidence type="ECO:0000259" key="13">
    <source>
        <dbReference type="Pfam" id="PF01326"/>
    </source>
</evidence>
<keyword evidence="10" id="KW-0460">Magnesium</keyword>
<feature type="domain" description="Pyruvate phosphate dikinase AMP/ATP-binding" evidence="13">
    <location>
        <begin position="61"/>
        <end position="298"/>
    </location>
</feature>
<evidence type="ECO:0000256" key="4">
    <source>
        <dbReference type="ARBA" id="ARBA00020138"/>
    </source>
</evidence>
<comment type="catalytic activity">
    <reaction evidence="11">
        <text>pyruvate + phosphate + ATP = phosphoenolpyruvate + AMP + diphosphate + H(+)</text>
        <dbReference type="Rhea" id="RHEA:10756"/>
        <dbReference type="ChEBI" id="CHEBI:15361"/>
        <dbReference type="ChEBI" id="CHEBI:15378"/>
        <dbReference type="ChEBI" id="CHEBI:30616"/>
        <dbReference type="ChEBI" id="CHEBI:33019"/>
        <dbReference type="ChEBI" id="CHEBI:43474"/>
        <dbReference type="ChEBI" id="CHEBI:58702"/>
        <dbReference type="ChEBI" id="CHEBI:456215"/>
        <dbReference type="EC" id="2.7.9.1"/>
    </reaction>
</comment>
<dbReference type="EC" id="2.7.9.1" evidence="3 11"/>
<dbReference type="SUPFAM" id="SSF56059">
    <property type="entry name" value="Glutathione synthetase ATP-binding domain-like"/>
    <property type="match status" value="1"/>
</dbReference>
<keyword evidence="6" id="KW-0479">Metal-binding</keyword>
<evidence type="ECO:0000256" key="11">
    <source>
        <dbReference type="PIRNR" id="PIRNR000853"/>
    </source>
</evidence>
<evidence type="ECO:0000313" key="16">
    <source>
        <dbReference type="Proteomes" id="UP001177160"/>
    </source>
</evidence>
<dbReference type="RefSeq" id="WP_263607540.1">
    <property type="nucleotide sequence ID" value="NZ_JAOVQM010000001.1"/>
</dbReference>
<keyword evidence="8" id="KW-0418">Kinase</keyword>
<comment type="similarity">
    <text evidence="2 11">Belongs to the PEP-utilizing enzyme family.</text>
</comment>
<sequence length="875" mass="96959">MTKYVYLFKEGQASMKNLLGGKGANLAEMTNLGLPVPQGFTVTTEACIQYYKDGKKIAPEVVEQIFAALEKTEAEFGKKFGDAKNPFLVSVRSGARASMPGMMDTILNLGLTDEAVEGLAKLTDNPRFAYDSYRRFIQMFADVVMEIDKINFEHLLEAMKEAKGVHLDTELDAEDLKNLVGQFKVKYQELKGEPFPQDPKVQLIEAVQAVFRSWDNPRANTYRMLNHIPYEWGTAVNVQGMVFGNMGQDSGTGVAFSRNPANGDRVLYGEYLFNAQGEDVVAGIRTPKPIAELKKENEALYEEFDRIATKLEAHYRDMQDMEFTIEKGKLYMLQTRNGKRTAQAAVKIAIDLVNEGVLTKEEALLKVEPSQLDALLHPTFDPKALKAAKPITQGLAASPGAAYGRVVFTAERAAELVKKDKLPVVLVRQETSPEDIEGMVVSAGILTARGGMTSHAAVVARGMGTCCVAGAGEVKVNEHGKFFTINGKRYNEGDYISIDGSTGYVYGEKIATTEAVVSGDFATLMSWADEIRVLKVRTNADTPRDAHQARVFGAEGIGLCRTEHMFFESSRIKAMREMIVAKNLKEREVALAKLLPMQREDFIKLYKEMEGYAVTVRYLDPPLHEFVPHTDAEIADLAKEMGLPFEELKRTIEDLHETNPMLGHRGVRLSITYPEIAVMQTKAVIEAAIQVTKEGLHVEPEIMIPLIGELKEFKFVKDIVVKTADELIKASGLKIKYLVGTMIEIPRAALLADEIAKEAEFFSFGTNDLTQMTFGFSRDDAGKFLPDYYKTKIFESDPFAHIDQRGVGKLMKMAVSLGSEVRPNIKTGICGEHGGDPQSVEFCHNTGLTYVSCSPFRVPLARLAAAQAQIKNPRK</sequence>
<reference evidence="15" key="1">
    <citation type="submission" date="2022-09" db="EMBL/GenBank/DDBJ databases">
        <title>Novel Mycoplasma species identified in domestic and wild animals.</title>
        <authorList>
            <person name="Volokhov D.V."/>
            <person name="Furtak V.A."/>
            <person name="Zagorodnyaya T.A."/>
        </authorList>
    </citation>
    <scope>NUCLEOTIDE SEQUENCE</scope>
    <source>
        <strain evidence="15">Oakley</strain>
    </source>
</reference>
<evidence type="ECO:0000256" key="6">
    <source>
        <dbReference type="ARBA" id="ARBA00022723"/>
    </source>
</evidence>
<evidence type="ECO:0000256" key="3">
    <source>
        <dbReference type="ARBA" id="ARBA00011994"/>
    </source>
</evidence>
<dbReference type="PANTHER" id="PTHR22931">
    <property type="entry name" value="PHOSPHOENOLPYRUVATE DIKINASE-RELATED"/>
    <property type="match status" value="1"/>
</dbReference>
<evidence type="ECO:0000256" key="8">
    <source>
        <dbReference type="ARBA" id="ARBA00022777"/>
    </source>
</evidence>
<dbReference type="Gene3D" id="3.30.1490.20">
    <property type="entry name" value="ATP-grasp fold, A domain"/>
    <property type="match status" value="1"/>
</dbReference>
<dbReference type="Proteomes" id="UP001177160">
    <property type="component" value="Unassembled WGS sequence"/>
</dbReference>
<comment type="cofactor">
    <cofactor evidence="1 11">
        <name>Mg(2+)</name>
        <dbReference type="ChEBI" id="CHEBI:18420"/>
    </cofactor>
</comment>
<dbReference type="NCBIfam" id="NF004531">
    <property type="entry name" value="PRK05878.1"/>
    <property type="match status" value="1"/>
</dbReference>
<dbReference type="SUPFAM" id="SSF52009">
    <property type="entry name" value="Phosphohistidine domain"/>
    <property type="match status" value="1"/>
</dbReference>
<evidence type="ECO:0000256" key="9">
    <source>
        <dbReference type="ARBA" id="ARBA00022840"/>
    </source>
</evidence>
<dbReference type="PROSITE" id="PS00742">
    <property type="entry name" value="PEP_ENZYMES_2"/>
    <property type="match status" value="1"/>
</dbReference>
<dbReference type="InterPro" id="IPR008279">
    <property type="entry name" value="PEP-util_enz_mobile_dom"/>
</dbReference>
<dbReference type="Pfam" id="PF00391">
    <property type="entry name" value="PEP-utilizers"/>
    <property type="match status" value="1"/>
</dbReference>
<keyword evidence="5 15" id="KW-0808">Transferase</keyword>
<evidence type="ECO:0000256" key="1">
    <source>
        <dbReference type="ARBA" id="ARBA00001946"/>
    </source>
</evidence>
<proteinExistence type="inferred from homology"/>
<dbReference type="GO" id="GO:0050242">
    <property type="term" value="F:pyruvate, phosphate dikinase activity"/>
    <property type="evidence" value="ECO:0007669"/>
    <property type="project" value="UniProtKB-EC"/>
</dbReference>
<dbReference type="InterPro" id="IPR023151">
    <property type="entry name" value="PEP_util_CS"/>
</dbReference>